<dbReference type="EMBL" id="RQJP01000007">
    <property type="protein sequence ID" value="RRB10482.1"/>
    <property type="molecule type" value="Genomic_DNA"/>
</dbReference>
<dbReference type="InterPro" id="IPR024618">
    <property type="entry name" value="DUF3857"/>
</dbReference>
<evidence type="ECO:0000313" key="4">
    <source>
        <dbReference type="EMBL" id="RRB10482.1"/>
    </source>
</evidence>
<dbReference type="Gene3D" id="3.10.620.30">
    <property type="match status" value="1"/>
</dbReference>
<accession>A0A3P1CB53</accession>
<gene>
    <name evidence="4" type="ORF">EHT87_30140</name>
</gene>
<organism evidence="4 5">
    <name type="scientific">Larkinella knui</name>
    <dbReference type="NCBI Taxonomy" id="2025310"/>
    <lineage>
        <taxon>Bacteria</taxon>
        <taxon>Pseudomonadati</taxon>
        <taxon>Bacteroidota</taxon>
        <taxon>Cytophagia</taxon>
        <taxon>Cytophagales</taxon>
        <taxon>Spirosomataceae</taxon>
        <taxon>Larkinella</taxon>
    </lineage>
</organism>
<feature type="signal peptide" evidence="1">
    <location>
        <begin position="1"/>
        <end position="21"/>
    </location>
</feature>
<reference evidence="4 5" key="1">
    <citation type="submission" date="2018-11" db="EMBL/GenBank/DDBJ databases">
        <authorList>
            <person name="Zhou Z."/>
            <person name="Wang G."/>
        </authorList>
    </citation>
    <scope>NUCLEOTIDE SEQUENCE [LARGE SCALE GENOMIC DNA]</scope>
    <source>
        <strain evidence="4 5">KCTC42998</strain>
    </source>
</reference>
<dbReference type="Proteomes" id="UP000274271">
    <property type="component" value="Unassembled WGS sequence"/>
</dbReference>
<dbReference type="Gene3D" id="2.60.120.1130">
    <property type="match status" value="1"/>
</dbReference>
<evidence type="ECO:0000256" key="1">
    <source>
        <dbReference type="SAM" id="SignalP"/>
    </source>
</evidence>
<feature type="domain" description="Transglutaminase-like" evidence="2">
    <location>
        <begin position="276"/>
        <end position="355"/>
    </location>
</feature>
<dbReference type="RefSeq" id="WP_124910492.1">
    <property type="nucleotide sequence ID" value="NZ_RQJP01000007.1"/>
</dbReference>
<dbReference type="Gene3D" id="2.60.40.3140">
    <property type="match status" value="1"/>
</dbReference>
<dbReference type="Pfam" id="PF12969">
    <property type="entry name" value="DUF3857"/>
    <property type="match status" value="1"/>
</dbReference>
<feature type="chain" id="PRO_5018245324" evidence="1">
    <location>
        <begin position="22"/>
        <end position="634"/>
    </location>
</feature>
<dbReference type="InterPro" id="IPR002931">
    <property type="entry name" value="Transglutaminase-like"/>
</dbReference>
<dbReference type="SUPFAM" id="SSF54001">
    <property type="entry name" value="Cysteine proteinases"/>
    <property type="match status" value="1"/>
</dbReference>
<feature type="domain" description="DUF3857" evidence="3">
    <location>
        <begin position="57"/>
        <end position="213"/>
    </location>
</feature>
<dbReference type="AlphaFoldDB" id="A0A3P1CB53"/>
<dbReference type="OrthoDB" id="8595007at2"/>
<evidence type="ECO:0000259" key="3">
    <source>
        <dbReference type="Pfam" id="PF12969"/>
    </source>
</evidence>
<comment type="caution">
    <text evidence="4">The sequence shown here is derived from an EMBL/GenBank/DDBJ whole genome shotgun (WGS) entry which is preliminary data.</text>
</comment>
<protein>
    <submittedName>
        <fullName evidence="4">DUF3857 domain-containing protein</fullName>
    </submittedName>
</protein>
<sequence length="634" mass="71071">MKNKQVIGLAACWLISLASRAGEPFSVVTIPAELSAGASAVMRIHEHTFKVKTPSEATETVHYAVTILNQEGKSYAKLEVPYSKLSKVSSIEGTLFNAEGKTVRRLKRGDIQDLSAISDVSLFEDNRVKSAGFTYADYPFTVEFRYEVTTYSTMTYPAWFPQTDEKLALESATFQVLLPAGQSLRYKILNRLPAPEVVDGPTERAYRWQLKRQKVADYEAYAPYYTNLGPGVVTAPKEFELEARKGQMNTWQDLGRFLYQLNDGRDQLPEPLRRQALELVAGETDVRTKIQKIYGFVQQHTRYVSIQLGIGGWQTFPASVVAEKGYGDCKALSNYTGALLKTVGIPSSLALVVAGRNTADVLPDFPSSQFNHMILCVPLAKDTVWLECTNPYVPAGYVGSFTGNRHALLLTPEGGKLVRTPSYRPEDNQQNRSVRLRLDASGNATADVRTTYTGIQAEAIESVMYTASPDDQRQWLYEQFRIPNFTISSFSFQEQKHTLPTVIEQIAIQLPTCATRTGNRLFFVPNQVSSDQILPIQYDQRTSAFRLPSSYLDSDTVFCQLAPGLGVEHGFEPVLLTSRFGRYQASVQMEGNTVKYIRRLVIEAGLYAPETYAEYVDFRRKIAKADRMQILLKN</sequence>
<keyword evidence="1" id="KW-0732">Signal</keyword>
<name>A0A3P1CB53_9BACT</name>
<evidence type="ECO:0000259" key="2">
    <source>
        <dbReference type="Pfam" id="PF01841"/>
    </source>
</evidence>
<dbReference type="Pfam" id="PF01841">
    <property type="entry name" value="Transglut_core"/>
    <property type="match status" value="1"/>
</dbReference>
<proteinExistence type="predicted"/>
<evidence type="ECO:0000313" key="5">
    <source>
        <dbReference type="Proteomes" id="UP000274271"/>
    </source>
</evidence>
<keyword evidence="5" id="KW-1185">Reference proteome</keyword>
<dbReference type="InterPro" id="IPR038765">
    <property type="entry name" value="Papain-like_cys_pep_sf"/>
</dbReference>